<reference evidence="1 2" key="1">
    <citation type="submission" date="2019-04" db="EMBL/GenBank/DDBJ databases">
        <title>Bacillus caeni sp. nov., a bacterium isolated from mangrove sediment.</title>
        <authorList>
            <person name="Huang H."/>
            <person name="Mo K."/>
            <person name="Hu Y."/>
        </authorList>
    </citation>
    <scope>NUCLEOTIDE SEQUENCE [LARGE SCALE GENOMIC DNA]</scope>
    <source>
        <strain evidence="1 2">HB172195</strain>
    </source>
</reference>
<dbReference type="InterPro" id="IPR029035">
    <property type="entry name" value="DHS-like_NAD/FAD-binding_dom"/>
</dbReference>
<name>A0A5R9F1I1_9BACL</name>
<keyword evidence="2" id="KW-1185">Reference proteome</keyword>
<dbReference type="AlphaFoldDB" id="A0A5R9F1I1"/>
<gene>
    <name evidence="1" type="ORF">FCL54_21170</name>
</gene>
<evidence type="ECO:0000313" key="2">
    <source>
        <dbReference type="Proteomes" id="UP000308230"/>
    </source>
</evidence>
<protein>
    <submittedName>
        <fullName evidence="1">Uncharacterized protein</fullName>
    </submittedName>
</protein>
<evidence type="ECO:0000313" key="1">
    <source>
        <dbReference type="EMBL" id="TLS35298.1"/>
    </source>
</evidence>
<dbReference type="OrthoDB" id="9808492at2"/>
<dbReference type="Proteomes" id="UP000308230">
    <property type="component" value="Unassembled WGS sequence"/>
</dbReference>
<proteinExistence type="predicted"/>
<dbReference type="EMBL" id="SWLG01000024">
    <property type="protein sequence ID" value="TLS35298.1"/>
    <property type="molecule type" value="Genomic_DNA"/>
</dbReference>
<comment type="caution">
    <text evidence="1">The sequence shown here is derived from an EMBL/GenBank/DDBJ whole genome shotgun (WGS) entry which is preliminary data.</text>
</comment>
<dbReference type="Pfam" id="PF13289">
    <property type="entry name" value="SIR2_2"/>
    <property type="match status" value="1"/>
</dbReference>
<accession>A0A5R9F1I1</accession>
<dbReference type="RefSeq" id="WP_138129186.1">
    <property type="nucleotide sequence ID" value="NZ_SWLG01000024.1"/>
</dbReference>
<sequence length="417" mass="48775">MAPKKKLIISNSDTVEQEIEHEGSYIFNNKKLEEEHAPEGKSIKEKAEEKISEILNAFMNRQYENTIILTGAGSSILRDNDIEEEITEGIDISSHSGKTVVELKNEIADRLNQLSSWFNLEELADRVKYYAGEEYFNIEDLLSKVETARDYIPGEEKEKFDDTIEEIEKVIRNLCDIKLCTFHKHGEFINKLVTKRKSHSRVKIFTTNYDTLFEQALQQEEYILVDGFSYETPRKFNSRYFDYDFIVRGENKIIDEPEFVDKVVHLFKIHGSIDWQKNDYGDVIKSQGANEQNLPLMIYPRRAKFEQSYENPYFDLFSRFQLELRKNNTLLIVIGFSFADKHIKSIVKNALLNNLGLNILIVSPDLEKEEYGDFIDRAKKYTNIMLYGETFNKFVSKFRKQNAYSDELFLNNGDAHD</sequence>
<organism evidence="1 2">
    <name type="scientific">Exobacillus caeni</name>
    <dbReference type="NCBI Taxonomy" id="2574798"/>
    <lineage>
        <taxon>Bacteria</taxon>
        <taxon>Bacillati</taxon>
        <taxon>Bacillota</taxon>
        <taxon>Bacilli</taxon>
        <taxon>Bacillales</taxon>
        <taxon>Guptibacillaceae</taxon>
        <taxon>Exobacillus</taxon>
    </lineage>
</organism>
<dbReference type="SUPFAM" id="SSF52467">
    <property type="entry name" value="DHS-like NAD/FAD-binding domain"/>
    <property type="match status" value="1"/>
</dbReference>